<sequence length="171" mass="19424">MNKNSFTLIEILVAVAIFVSVVTVASTIFVSALRAQRQSLAYQQLLDQTSYLMEYMSRTIRMAGKDINGTCIAAKLNYDFVNQCLKFKNYHGDCQEFCLEGTRIKEIKEGVENYLTSPDLKVNSFSVTLTGETQYDNLQPLVSIFLNIEGKEQSKIQIKTSISQRDLDVRR</sequence>
<keyword evidence="1" id="KW-1133">Transmembrane helix</keyword>
<dbReference type="EMBL" id="PFPC01000019">
    <property type="protein sequence ID" value="PIZ89622.1"/>
    <property type="molecule type" value="Genomic_DNA"/>
</dbReference>
<accession>A0A2M7V075</accession>
<evidence type="ECO:0000313" key="2">
    <source>
        <dbReference type="EMBL" id="PIZ89622.1"/>
    </source>
</evidence>
<dbReference type="Proteomes" id="UP000231538">
    <property type="component" value="Unassembled WGS sequence"/>
</dbReference>
<dbReference type="AlphaFoldDB" id="A0A2M7V075"/>
<dbReference type="InterPro" id="IPR012902">
    <property type="entry name" value="N_methyl_site"/>
</dbReference>
<comment type="caution">
    <text evidence="2">The sequence shown here is derived from an EMBL/GenBank/DDBJ whole genome shotgun (WGS) entry which is preliminary data.</text>
</comment>
<name>A0A2M7V075_9BACT</name>
<evidence type="ECO:0008006" key="4">
    <source>
        <dbReference type="Google" id="ProtNLM"/>
    </source>
</evidence>
<protein>
    <recommendedName>
        <fullName evidence="4">Type II secretion system protein</fullName>
    </recommendedName>
</protein>
<dbReference type="InterPro" id="IPR045584">
    <property type="entry name" value="Pilin-like"/>
</dbReference>
<organism evidence="2 3">
    <name type="scientific">Candidatus Nealsonbacteria bacterium CG_4_10_14_0_2_um_filter_37_10</name>
    <dbReference type="NCBI Taxonomy" id="1974679"/>
    <lineage>
        <taxon>Bacteria</taxon>
        <taxon>Candidatus Nealsoniibacteriota</taxon>
    </lineage>
</organism>
<keyword evidence="1" id="KW-0472">Membrane</keyword>
<reference evidence="3" key="1">
    <citation type="submission" date="2017-09" db="EMBL/GenBank/DDBJ databases">
        <title>Depth-based differentiation of microbial function through sediment-hosted aquifers and enrichment of novel symbionts in the deep terrestrial subsurface.</title>
        <authorList>
            <person name="Probst A.J."/>
            <person name="Ladd B."/>
            <person name="Jarett J.K."/>
            <person name="Geller-Mcgrath D.E."/>
            <person name="Sieber C.M.K."/>
            <person name="Emerson J.B."/>
            <person name="Anantharaman K."/>
            <person name="Thomas B.C."/>
            <person name="Malmstrom R."/>
            <person name="Stieglmeier M."/>
            <person name="Klingl A."/>
            <person name="Woyke T."/>
            <person name="Ryan C.M."/>
            <person name="Banfield J.F."/>
        </authorList>
    </citation>
    <scope>NUCLEOTIDE SEQUENCE [LARGE SCALE GENOMIC DNA]</scope>
</reference>
<dbReference type="SUPFAM" id="SSF54523">
    <property type="entry name" value="Pili subunits"/>
    <property type="match status" value="1"/>
</dbReference>
<dbReference type="Pfam" id="PF07963">
    <property type="entry name" value="N_methyl"/>
    <property type="match status" value="1"/>
</dbReference>
<proteinExistence type="predicted"/>
<feature type="transmembrane region" description="Helical" evidence="1">
    <location>
        <begin position="6"/>
        <end position="33"/>
    </location>
</feature>
<keyword evidence="1" id="KW-0812">Transmembrane</keyword>
<evidence type="ECO:0000256" key="1">
    <source>
        <dbReference type="SAM" id="Phobius"/>
    </source>
</evidence>
<evidence type="ECO:0000313" key="3">
    <source>
        <dbReference type="Proteomes" id="UP000231538"/>
    </source>
</evidence>
<gene>
    <name evidence="2" type="ORF">COX89_00570</name>
</gene>